<dbReference type="PROSITE" id="PS50943">
    <property type="entry name" value="HTH_CROC1"/>
    <property type="match status" value="1"/>
</dbReference>
<evidence type="ECO:0000313" key="2">
    <source>
        <dbReference type="EMBL" id="NYI05243.1"/>
    </source>
</evidence>
<evidence type="ECO:0000259" key="1">
    <source>
        <dbReference type="PROSITE" id="PS50943"/>
    </source>
</evidence>
<dbReference type="Proteomes" id="UP000567795">
    <property type="component" value="Unassembled WGS sequence"/>
</dbReference>
<dbReference type="EMBL" id="JACBZD010000001">
    <property type="protein sequence ID" value="NYI05243.1"/>
    <property type="molecule type" value="Genomic_DNA"/>
</dbReference>
<dbReference type="CDD" id="cd00093">
    <property type="entry name" value="HTH_XRE"/>
    <property type="match status" value="1"/>
</dbReference>
<evidence type="ECO:0000313" key="3">
    <source>
        <dbReference type="Proteomes" id="UP000567795"/>
    </source>
</evidence>
<dbReference type="InterPro" id="IPR010982">
    <property type="entry name" value="Lambda_DNA-bd_dom_sf"/>
</dbReference>
<gene>
    <name evidence="2" type="ORF">FHU37_002186</name>
</gene>
<accession>A0A852ZS84</accession>
<protein>
    <submittedName>
        <fullName evidence="2">Transcriptional regulator with XRE-family HTH domain</fullName>
    </submittedName>
</protein>
<dbReference type="AlphaFoldDB" id="A0A852ZS84"/>
<dbReference type="InterPro" id="IPR001387">
    <property type="entry name" value="Cro/C1-type_HTH"/>
</dbReference>
<dbReference type="Gene3D" id="1.10.260.40">
    <property type="entry name" value="lambda repressor-like DNA-binding domains"/>
    <property type="match status" value="1"/>
</dbReference>
<organism evidence="2 3">
    <name type="scientific">Allostreptomyces psammosilenae</name>
    <dbReference type="NCBI Taxonomy" id="1892865"/>
    <lineage>
        <taxon>Bacteria</taxon>
        <taxon>Bacillati</taxon>
        <taxon>Actinomycetota</taxon>
        <taxon>Actinomycetes</taxon>
        <taxon>Kitasatosporales</taxon>
        <taxon>Streptomycetaceae</taxon>
        <taxon>Allostreptomyces</taxon>
    </lineage>
</organism>
<reference evidence="2 3" key="1">
    <citation type="submission" date="2020-07" db="EMBL/GenBank/DDBJ databases">
        <title>Sequencing the genomes of 1000 actinobacteria strains.</title>
        <authorList>
            <person name="Klenk H.-P."/>
        </authorList>
    </citation>
    <scope>NUCLEOTIDE SEQUENCE [LARGE SCALE GENOMIC DNA]</scope>
    <source>
        <strain evidence="2 3">DSM 42178</strain>
    </source>
</reference>
<comment type="caution">
    <text evidence="2">The sequence shown here is derived from an EMBL/GenBank/DDBJ whole genome shotgun (WGS) entry which is preliminary data.</text>
</comment>
<dbReference type="Pfam" id="PF01381">
    <property type="entry name" value="HTH_3"/>
    <property type="match status" value="1"/>
</dbReference>
<sequence length="141" mass="15584">MSHDIERFASWVEGLMRSQGYDIDSPRGGGRAQLAEDSGVHRAAITRMLQRQSLPDLETLRRLAPALGVSVREMLIRTGRVTEEDLPLPAAEPPRRLMSPAEAAVAMGVPPSHRQLFVDFAEMLLRDSGAADSRRRGRVRG</sequence>
<dbReference type="SUPFAM" id="SSF47413">
    <property type="entry name" value="lambda repressor-like DNA-binding domains"/>
    <property type="match status" value="1"/>
</dbReference>
<keyword evidence="3" id="KW-1185">Reference proteome</keyword>
<dbReference type="RefSeq" id="WP_179814014.1">
    <property type="nucleotide sequence ID" value="NZ_JACBZD010000001.1"/>
</dbReference>
<dbReference type="GO" id="GO:0003677">
    <property type="term" value="F:DNA binding"/>
    <property type="evidence" value="ECO:0007669"/>
    <property type="project" value="InterPro"/>
</dbReference>
<feature type="domain" description="HTH cro/C1-type" evidence="1">
    <location>
        <begin position="32"/>
        <end position="74"/>
    </location>
</feature>
<dbReference type="SMART" id="SM00530">
    <property type="entry name" value="HTH_XRE"/>
    <property type="match status" value="1"/>
</dbReference>
<name>A0A852ZS84_9ACTN</name>
<proteinExistence type="predicted"/>